<sequence>MSPAPPTVRAYRDSDLADVYDVCVRTGAAGADARGRYSSDALISDVFAGPYLHLEPDLAVVLDDGERVVGYVLGTADTARFVEAYRERWIPRVAHRYEEPERAGRTAEEELVATLLRPERMLRAELTGYPAHLHIDLLPAHQGAGHGRRLMGAFLRAVAGAGAPAVHLGVATGNTRARTFYDRLGFHEIPLPGGGQDTTYLGRSTSW</sequence>
<dbReference type="OrthoDB" id="8593648at2"/>
<dbReference type="PANTHER" id="PTHR13170">
    <property type="entry name" value="O-GLCNACASE"/>
    <property type="match status" value="1"/>
</dbReference>
<dbReference type="InterPro" id="IPR016181">
    <property type="entry name" value="Acyl_CoA_acyltransferase"/>
</dbReference>
<dbReference type="PANTHER" id="PTHR13170:SF16">
    <property type="entry name" value="PROTEIN O-GLCNACASE"/>
    <property type="match status" value="1"/>
</dbReference>
<dbReference type="EMBL" id="FOND01000031">
    <property type="protein sequence ID" value="SFF89032.1"/>
    <property type="molecule type" value="Genomic_DNA"/>
</dbReference>
<keyword evidence="3" id="KW-1185">Reference proteome</keyword>
<dbReference type="InterPro" id="IPR000182">
    <property type="entry name" value="GNAT_dom"/>
</dbReference>
<dbReference type="SUPFAM" id="SSF55729">
    <property type="entry name" value="Acyl-CoA N-acyltransferases (Nat)"/>
    <property type="match status" value="1"/>
</dbReference>
<reference evidence="3" key="1">
    <citation type="submission" date="2016-10" db="EMBL/GenBank/DDBJ databases">
        <authorList>
            <person name="Varghese N."/>
            <person name="Submissions S."/>
        </authorList>
    </citation>
    <scope>NUCLEOTIDE SEQUENCE [LARGE SCALE GENOMIC DNA]</scope>
    <source>
        <strain evidence="3">DSM 46838</strain>
    </source>
</reference>
<protein>
    <submittedName>
        <fullName evidence="2">Acetyltransferase (GNAT) family protein</fullName>
    </submittedName>
</protein>
<dbReference type="Gene3D" id="3.40.630.30">
    <property type="match status" value="1"/>
</dbReference>
<dbReference type="STRING" id="1798228.SAMN05216574_13117"/>
<dbReference type="AlphaFoldDB" id="A0A1I2MC59"/>
<proteinExistence type="predicted"/>
<evidence type="ECO:0000313" key="3">
    <source>
        <dbReference type="Proteomes" id="UP000198589"/>
    </source>
</evidence>
<accession>A0A1I2MC59</accession>
<dbReference type="GO" id="GO:0016747">
    <property type="term" value="F:acyltransferase activity, transferring groups other than amino-acyl groups"/>
    <property type="evidence" value="ECO:0007669"/>
    <property type="project" value="InterPro"/>
</dbReference>
<gene>
    <name evidence="2" type="ORF">SAMN05216574_13117</name>
</gene>
<name>A0A1I2MC59_9ACTN</name>
<dbReference type="PROSITE" id="PS51186">
    <property type="entry name" value="GNAT"/>
    <property type="match status" value="1"/>
</dbReference>
<dbReference type="Proteomes" id="UP000198589">
    <property type="component" value="Unassembled WGS sequence"/>
</dbReference>
<evidence type="ECO:0000259" key="1">
    <source>
        <dbReference type="PROSITE" id="PS51186"/>
    </source>
</evidence>
<evidence type="ECO:0000313" key="2">
    <source>
        <dbReference type="EMBL" id="SFF89032.1"/>
    </source>
</evidence>
<dbReference type="Pfam" id="PF00583">
    <property type="entry name" value="Acetyltransf_1"/>
    <property type="match status" value="1"/>
</dbReference>
<organism evidence="2 3">
    <name type="scientific">Blastococcus tunisiensis</name>
    <dbReference type="NCBI Taxonomy" id="1798228"/>
    <lineage>
        <taxon>Bacteria</taxon>
        <taxon>Bacillati</taxon>
        <taxon>Actinomycetota</taxon>
        <taxon>Actinomycetes</taxon>
        <taxon>Geodermatophilales</taxon>
        <taxon>Geodermatophilaceae</taxon>
        <taxon>Blastococcus</taxon>
    </lineage>
</organism>
<keyword evidence="2" id="KW-0808">Transferase</keyword>
<feature type="domain" description="N-acetyltransferase" evidence="1">
    <location>
        <begin position="68"/>
        <end position="206"/>
    </location>
</feature>
<dbReference type="RefSeq" id="WP_092203763.1">
    <property type="nucleotide sequence ID" value="NZ_FOND01000031.1"/>
</dbReference>
<dbReference type="InterPro" id="IPR051822">
    <property type="entry name" value="Glycosyl_Hydrolase_84"/>
</dbReference>